<evidence type="ECO:0000313" key="13">
    <source>
        <dbReference type="EMBL" id="SFC37512.1"/>
    </source>
</evidence>
<dbReference type="GO" id="GO:0015627">
    <property type="term" value="C:type II protein secretion system complex"/>
    <property type="evidence" value="ECO:0007669"/>
    <property type="project" value="InterPro"/>
</dbReference>
<dbReference type="Pfam" id="PF07963">
    <property type="entry name" value="N_methyl"/>
    <property type="match status" value="1"/>
</dbReference>
<organism evidence="13 14">
    <name type="scientific">Marinospirillum celere</name>
    <dbReference type="NCBI Taxonomy" id="1122252"/>
    <lineage>
        <taxon>Bacteria</taxon>
        <taxon>Pseudomonadati</taxon>
        <taxon>Pseudomonadota</taxon>
        <taxon>Gammaproteobacteria</taxon>
        <taxon>Oceanospirillales</taxon>
        <taxon>Oceanospirillaceae</taxon>
        <taxon>Marinospirillum</taxon>
    </lineage>
</organism>
<evidence type="ECO:0000256" key="4">
    <source>
        <dbReference type="ARBA" id="ARBA00022481"/>
    </source>
</evidence>
<accession>A0A1I1IP65</accession>
<dbReference type="NCBIfam" id="TIGR02532">
    <property type="entry name" value="IV_pilin_GFxxxE"/>
    <property type="match status" value="1"/>
</dbReference>
<evidence type="ECO:0000313" key="14">
    <source>
        <dbReference type="Proteomes" id="UP000199058"/>
    </source>
</evidence>
<feature type="transmembrane region" description="Helical" evidence="11">
    <location>
        <begin position="20"/>
        <end position="40"/>
    </location>
</feature>
<dbReference type="InterPro" id="IPR012902">
    <property type="entry name" value="N_methyl_site"/>
</dbReference>
<comment type="subcellular location">
    <subcellularLocation>
        <location evidence="1">Cell inner membrane</location>
        <topology evidence="1">Single-pass membrane protein</topology>
    </subcellularLocation>
</comment>
<reference evidence="13 14" key="1">
    <citation type="submission" date="2016-10" db="EMBL/GenBank/DDBJ databases">
        <authorList>
            <person name="de Groot N.N."/>
        </authorList>
    </citation>
    <scope>NUCLEOTIDE SEQUENCE [LARGE SCALE GENOMIC DNA]</scope>
    <source>
        <strain evidence="13 14">DSM 18438</strain>
    </source>
</reference>
<dbReference type="EMBL" id="FOLH01000005">
    <property type="protein sequence ID" value="SFC37512.1"/>
    <property type="molecule type" value="Genomic_DNA"/>
</dbReference>
<dbReference type="Pfam" id="PF12019">
    <property type="entry name" value="GspH"/>
    <property type="match status" value="1"/>
</dbReference>
<gene>
    <name evidence="13" type="ORF">SAMN05660443_2407</name>
</gene>
<evidence type="ECO:0000256" key="6">
    <source>
        <dbReference type="ARBA" id="ARBA00022692"/>
    </source>
</evidence>
<evidence type="ECO:0000256" key="11">
    <source>
        <dbReference type="SAM" id="Phobius"/>
    </source>
</evidence>
<evidence type="ECO:0000256" key="9">
    <source>
        <dbReference type="ARBA" id="ARBA00025772"/>
    </source>
</evidence>
<keyword evidence="4" id="KW-0488">Methylation</keyword>
<evidence type="ECO:0000256" key="10">
    <source>
        <dbReference type="ARBA" id="ARBA00030775"/>
    </source>
</evidence>
<keyword evidence="14" id="KW-1185">Reference proteome</keyword>
<evidence type="ECO:0000256" key="7">
    <source>
        <dbReference type="ARBA" id="ARBA00022989"/>
    </source>
</evidence>
<sequence length="185" mass="19876">MFGKPPSSLKTFRYQSGFNLLELLIVLLIAGVVFGIALPAGQGMLDRSRLIGATNEVYAALSFARNEATRRRQDFSLCAVSSAESTSCSGSSQPFLAVFVAEGSSLATGRTNPIELTSPARVSLNNAPDNRLIFERLGNRTAVDNSNEPVSLVVTVNSRTRTIDVCFNGRIVIREEGSNQSGCEL</sequence>
<name>A0A1I1IP65_9GAMM</name>
<dbReference type="GO" id="GO:0005886">
    <property type="term" value="C:plasma membrane"/>
    <property type="evidence" value="ECO:0007669"/>
    <property type="project" value="UniProtKB-SubCell"/>
</dbReference>
<evidence type="ECO:0000256" key="1">
    <source>
        <dbReference type="ARBA" id="ARBA00004377"/>
    </source>
</evidence>
<keyword evidence="3" id="KW-1003">Cell membrane</keyword>
<dbReference type="Proteomes" id="UP000199058">
    <property type="component" value="Unassembled WGS sequence"/>
</dbReference>
<evidence type="ECO:0000256" key="3">
    <source>
        <dbReference type="ARBA" id="ARBA00022475"/>
    </source>
</evidence>
<dbReference type="GO" id="GO:0015628">
    <property type="term" value="P:protein secretion by the type II secretion system"/>
    <property type="evidence" value="ECO:0007669"/>
    <property type="project" value="InterPro"/>
</dbReference>
<evidence type="ECO:0000256" key="5">
    <source>
        <dbReference type="ARBA" id="ARBA00022519"/>
    </source>
</evidence>
<protein>
    <recommendedName>
        <fullName evidence="2">Type II secretion system protein H</fullName>
    </recommendedName>
    <alternativeName>
        <fullName evidence="10">General secretion pathway protein H</fullName>
    </alternativeName>
</protein>
<dbReference type="SUPFAM" id="SSF54523">
    <property type="entry name" value="Pili subunits"/>
    <property type="match status" value="1"/>
</dbReference>
<comment type="similarity">
    <text evidence="9">Belongs to the GSP H family.</text>
</comment>
<dbReference type="InterPro" id="IPR045584">
    <property type="entry name" value="Pilin-like"/>
</dbReference>
<feature type="domain" description="General secretion pathway GspH" evidence="12">
    <location>
        <begin position="53"/>
        <end position="169"/>
    </location>
</feature>
<dbReference type="AlphaFoldDB" id="A0A1I1IP65"/>
<proteinExistence type="inferred from homology"/>
<evidence type="ECO:0000256" key="2">
    <source>
        <dbReference type="ARBA" id="ARBA00021549"/>
    </source>
</evidence>
<evidence type="ECO:0000259" key="12">
    <source>
        <dbReference type="Pfam" id="PF12019"/>
    </source>
</evidence>
<dbReference type="Gene3D" id="3.55.40.10">
    <property type="entry name" value="minor pseudopilin epsh domain"/>
    <property type="match status" value="1"/>
</dbReference>
<keyword evidence="8 11" id="KW-0472">Membrane</keyword>
<keyword evidence="5" id="KW-0997">Cell inner membrane</keyword>
<keyword evidence="7 11" id="KW-1133">Transmembrane helix</keyword>
<dbReference type="STRING" id="1122252.SAMN05660443_2407"/>
<dbReference type="InterPro" id="IPR022346">
    <property type="entry name" value="T2SS_GspH"/>
</dbReference>
<evidence type="ECO:0000256" key="8">
    <source>
        <dbReference type="ARBA" id="ARBA00023136"/>
    </source>
</evidence>
<keyword evidence="6 11" id="KW-0812">Transmembrane</keyword>